<accession>A0A3G6RX24</accession>
<evidence type="ECO:0000313" key="2">
    <source>
        <dbReference type="EMBL" id="PNW15306.1"/>
    </source>
</evidence>
<dbReference type="KEGG" id="clac:EG342_05855"/>
<proteinExistence type="predicted"/>
<keyword evidence="4" id="KW-1185">Reference proteome</keyword>
<dbReference type="Proteomes" id="UP000236262">
    <property type="component" value="Unassembled WGS sequence"/>
</dbReference>
<gene>
    <name evidence="2" type="ORF">C1637_02470</name>
    <name evidence="1" type="ORF">EG342_05855</name>
</gene>
<dbReference type="OrthoDB" id="9802752at2"/>
<reference evidence="1 4" key="2">
    <citation type="submission" date="2018-11" db="EMBL/GenBank/DDBJ databases">
        <title>Proposal to divide the Flavobacteriaceae and reorganize its genera based on Amino Acid Identity values calculated from whole genome sequences.</title>
        <authorList>
            <person name="Nicholson A.C."/>
            <person name="Gulvik C.A."/>
            <person name="Whitney A.M."/>
            <person name="Humrighouse B.W."/>
            <person name="Bell M."/>
            <person name="Holmes B."/>
            <person name="Steigerwalt A.G."/>
            <person name="Villarma A."/>
            <person name="Sheth M."/>
            <person name="Batra D."/>
            <person name="Pryor J."/>
            <person name="Bernardet J.-F."/>
            <person name="Hugo C."/>
            <person name="Kampfer P."/>
            <person name="Newman J."/>
            <person name="McQuiston J.R."/>
        </authorList>
    </citation>
    <scope>NUCLEOTIDE SEQUENCE [LARGE SCALE GENOMIC DNA]</scope>
    <source>
        <strain evidence="1 4">KC_1864</strain>
    </source>
</reference>
<reference evidence="2 3" key="1">
    <citation type="submission" date="2018-01" db="EMBL/GenBank/DDBJ databases">
        <title>Draft genome sequences of Chryseobacterium lactis NCTC11390, Chryseobacterium oncorhynchi 701B-08, and Chryseobacterium viscerum 687B-08.</title>
        <authorList>
            <person name="Jeong J.-J."/>
            <person name="Lee Y.J."/>
            <person name="Park B."/>
            <person name="Choi I.-G."/>
            <person name="Kim K.D."/>
        </authorList>
    </citation>
    <scope>NUCLEOTIDE SEQUENCE [LARGE SCALE GENOMIC DNA]</scope>
    <source>
        <strain evidence="2 3">NCTC11390</strain>
    </source>
</reference>
<dbReference type="InterPro" id="IPR011204">
    <property type="entry name" value="Virulence_RhuM-like"/>
</dbReference>
<dbReference type="Proteomes" id="UP000279972">
    <property type="component" value="Chromosome"/>
</dbReference>
<dbReference type="PANTHER" id="PTHR35810">
    <property type="entry name" value="CYTOPLASMIC PROTEIN-RELATED"/>
    <property type="match status" value="1"/>
</dbReference>
<dbReference type="AlphaFoldDB" id="A0A3G6RX24"/>
<evidence type="ECO:0000313" key="4">
    <source>
        <dbReference type="Proteomes" id="UP000279972"/>
    </source>
</evidence>
<name>A0A3G6RX24_CHRLC</name>
<evidence type="ECO:0000313" key="3">
    <source>
        <dbReference type="Proteomes" id="UP000236262"/>
    </source>
</evidence>
<evidence type="ECO:0008006" key="5">
    <source>
        <dbReference type="Google" id="ProtNLM"/>
    </source>
</evidence>
<dbReference type="EMBL" id="CP033924">
    <property type="protein sequence ID" value="AZA81455.1"/>
    <property type="molecule type" value="Genomic_DNA"/>
</dbReference>
<sequence length="114" mass="13020">MEENAQNFILYTTSNGDVKLNVLLHNESIWLPQKSIAELFGVERSVITKHLGNIYEVNELQKDSTSAKIAQVQQEGNRTISREIEFYNLDAIISVGYRVNSTKATQFRIWATQT</sequence>
<protein>
    <recommendedName>
        <fullName evidence="5">Cell filamentation protein Fic</fullName>
    </recommendedName>
</protein>
<dbReference type="EMBL" id="PPEH01000001">
    <property type="protein sequence ID" value="PNW15306.1"/>
    <property type="molecule type" value="Genomic_DNA"/>
</dbReference>
<evidence type="ECO:0000313" key="1">
    <source>
        <dbReference type="EMBL" id="AZA81455.1"/>
    </source>
</evidence>
<dbReference type="PANTHER" id="PTHR35810:SF1">
    <property type="entry name" value="CYTOPLASMIC PROTEIN"/>
    <property type="match status" value="1"/>
</dbReference>
<dbReference type="Pfam" id="PF13310">
    <property type="entry name" value="Virulence_RhuM"/>
    <property type="match status" value="1"/>
</dbReference>
<dbReference type="RefSeq" id="WP_103288813.1">
    <property type="nucleotide sequence ID" value="NZ_CP033924.1"/>
</dbReference>
<organism evidence="2 3">
    <name type="scientific">Chryseobacterium lactis</name>
    <dbReference type="NCBI Taxonomy" id="1241981"/>
    <lineage>
        <taxon>Bacteria</taxon>
        <taxon>Pseudomonadati</taxon>
        <taxon>Bacteroidota</taxon>
        <taxon>Flavobacteriia</taxon>
        <taxon>Flavobacteriales</taxon>
        <taxon>Weeksellaceae</taxon>
        <taxon>Chryseobacterium group</taxon>
        <taxon>Chryseobacterium</taxon>
    </lineage>
</organism>